<dbReference type="Pfam" id="PF00440">
    <property type="entry name" value="TetR_N"/>
    <property type="match status" value="1"/>
</dbReference>
<dbReference type="InterPro" id="IPR054422">
    <property type="entry name" value="TetR-like_HI_0893_C"/>
</dbReference>
<dbReference type="Gene3D" id="1.10.357.10">
    <property type="entry name" value="Tetracycline Repressor, domain 2"/>
    <property type="match status" value="1"/>
</dbReference>
<evidence type="ECO:0000313" key="4">
    <source>
        <dbReference type="EMBL" id="MFL0197202.1"/>
    </source>
</evidence>
<dbReference type="InterPro" id="IPR050624">
    <property type="entry name" value="HTH-type_Tx_Regulator"/>
</dbReference>
<accession>A0ABW8SMC8</accession>
<name>A0ABW8SMC8_9CLOT</name>
<evidence type="ECO:0000256" key="1">
    <source>
        <dbReference type="ARBA" id="ARBA00023125"/>
    </source>
</evidence>
<dbReference type="Pfam" id="PF22604">
    <property type="entry name" value="TetR_HI_0893_C"/>
    <property type="match status" value="1"/>
</dbReference>
<dbReference type="SUPFAM" id="SSF46689">
    <property type="entry name" value="Homeodomain-like"/>
    <property type="match status" value="1"/>
</dbReference>
<sequence length="191" mass="22510">MRYKDENKKESIFTATIQLINEIGFSDTSMSKIAKKASVSPSTIYVYFKNKNDMINKLYLTIKQKMSQEMFHDINASTPIKVGFESVFRNYINFLLNHKDYFLFIEQFANSPLIQNLSREESLNLFSPMYQLFEKGKSKNIFKEVDTNILIIYAYTPINQVVKACLNEEFKLNDEKIEKIIQMSWDAIRIY</sequence>
<evidence type="ECO:0000259" key="3">
    <source>
        <dbReference type="PROSITE" id="PS50977"/>
    </source>
</evidence>
<dbReference type="PRINTS" id="PR00455">
    <property type="entry name" value="HTHTETR"/>
</dbReference>
<dbReference type="PANTHER" id="PTHR43479">
    <property type="entry name" value="ACREF/ENVCD OPERON REPRESSOR-RELATED"/>
    <property type="match status" value="1"/>
</dbReference>
<dbReference type="PANTHER" id="PTHR43479:SF11">
    <property type="entry name" value="ACREF_ENVCD OPERON REPRESSOR-RELATED"/>
    <property type="match status" value="1"/>
</dbReference>
<dbReference type="EMBL" id="JBJHZX010000027">
    <property type="protein sequence ID" value="MFL0197202.1"/>
    <property type="molecule type" value="Genomic_DNA"/>
</dbReference>
<dbReference type="PROSITE" id="PS50977">
    <property type="entry name" value="HTH_TETR_2"/>
    <property type="match status" value="1"/>
</dbReference>
<reference evidence="4 5" key="1">
    <citation type="submission" date="2024-11" db="EMBL/GenBank/DDBJ databases">
        <authorList>
            <person name="Heng Y.C."/>
            <person name="Lim A.C.H."/>
            <person name="Lee J.K.Y."/>
            <person name="Kittelmann S."/>
        </authorList>
    </citation>
    <scope>NUCLEOTIDE SEQUENCE [LARGE SCALE GENOMIC DNA]</scope>
    <source>
        <strain evidence="4 5">WILCCON 0269</strain>
    </source>
</reference>
<dbReference type="Proteomes" id="UP001623660">
    <property type="component" value="Unassembled WGS sequence"/>
</dbReference>
<keyword evidence="5" id="KW-1185">Reference proteome</keyword>
<evidence type="ECO:0000313" key="5">
    <source>
        <dbReference type="Proteomes" id="UP001623660"/>
    </source>
</evidence>
<comment type="caution">
    <text evidence="4">The sequence shown here is derived from an EMBL/GenBank/DDBJ whole genome shotgun (WGS) entry which is preliminary data.</text>
</comment>
<gene>
    <name evidence="4" type="ORF">ACJDU8_16800</name>
</gene>
<feature type="domain" description="HTH tetR-type" evidence="3">
    <location>
        <begin position="6"/>
        <end position="66"/>
    </location>
</feature>
<dbReference type="InterPro" id="IPR001647">
    <property type="entry name" value="HTH_TetR"/>
</dbReference>
<dbReference type="RefSeq" id="WP_406793307.1">
    <property type="nucleotide sequence ID" value="NZ_JBJHZX010000027.1"/>
</dbReference>
<organism evidence="4 5">
    <name type="scientific">Candidatus Clostridium eludens</name>
    <dbReference type="NCBI Taxonomy" id="3381663"/>
    <lineage>
        <taxon>Bacteria</taxon>
        <taxon>Bacillati</taxon>
        <taxon>Bacillota</taxon>
        <taxon>Clostridia</taxon>
        <taxon>Eubacteriales</taxon>
        <taxon>Clostridiaceae</taxon>
        <taxon>Clostridium</taxon>
    </lineage>
</organism>
<proteinExistence type="predicted"/>
<dbReference type="InterPro" id="IPR009057">
    <property type="entry name" value="Homeodomain-like_sf"/>
</dbReference>
<protein>
    <submittedName>
        <fullName evidence="4">TetR/AcrR family transcriptional regulator</fullName>
    </submittedName>
</protein>
<keyword evidence="1 2" id="KW-0238">DNA-binding</keyword>
<feature type="DNA-binding region" description="H-T-H motif" evidence="2">
    <location>
        <begin position="29"/>
        <end position="48"/>
    </location>
</feature>
<evidence type="ECO:0000256" key="2">
    <source>
        <dbReference type="PROSITE-ProRule" id="PRU00335"/>
    </source>
</evidence>